<dbReference type="InterPro" id="IPR001750">
    <property type="entry name" value="ND/Mrp_TM"/>
</dbReference>
<evidence type="ECO:0000256" key="7">
    <source>
        <dbReference type="RuleBase" id="RU000320"/>
    </source>
</evidence>
<feature type="transmembrane region" description="Helical" evidence="8">
    <location>
        <begin position="340"/>
        <end position="361"/>
    </location>
</feature>
<proteinExistence type="inferred from homology"/>
<keyword evidence="4 7" id="KW-0812">Transmembrane</keyword>
<dbReference type="Pfam" id="PF00361">
    <property type="entry name" value="Proton_antipo_M"/>
    <property type="match status" value="1"/>
</dbReference>
<feature type="transmembrane region" description="Helical" evidence="8">
    <location>
        <begin position="207"/>
        <end position="230"/>
    </location>
</feature>
<sequence length="490" mass="51023">MRLPVTVLVLTLTLPLLGAIVSVAAPRRAEVLVRTATLIMVGLAVALTAHVALSGPVVIAIGQWMPPLGIELMADGPAVLFLLVNALVMAAVMLFSLKPHGQIGSDNRLVYTFRPLLLLLWGALNAIFVSRDLFNLYVGLELASLAAVALVGIERKRDSLNAALRYLLFALTGSLFYLLGVVLIYAAHGTLDIGLLTGQLGTYPTDALAIGAMTVGLAAKAALFPFHVWLPPAHAGAPAPASAVLSALVPKTSFYITLRLWFEAAPGAAGEIAVNVIGSLGALAVIYGSVMALRQPRLKLLIAYSTVAQIGYLFIIFPLALGAAAEASESVADAAWNGTLFQALSHALAKAAMFLCAGLILEAAGHDRIDRLAGLVQVLPMTLFAFGLAAITLMGLPPSGGFMAKYLLVSASLEGGVPVWGLVVLSGGLLTTAYLYRPMAAAFRRSDPASAAVFQPVERWRQALPLGLAIASLALGILPGAPYGLMGGMP</sequence>
<dbReference type="PANTHER" id="PTHR42703">
    <property type="entry name" value="NADH DEHYDROGENASE"/>
    <property type="match status" value="1"/>
</dbReference>
<evidence type="ECO:0000256" key="4">
    <source>
        <dbReference type="ARBA" id="ARBA00022692"/>
    </source>
</evidence>
<dbReference type="GO" id="GO:0042773">
    <property type="term" value="P:ATP synthesis coupled electron transport"/>
    <property type="evidence" value="ECO:0007669"/>
    <property type="project" value="InterPro"/>
</dbReference>
<protein>
    <submittedName>
        <fullName evidence="10">Multisubunit sodium/proton antiporter MrpD subunit</fullName>
    </submittedName>
</protein>
<feature type="transmembrane region" description="Helical" evidence="8">
    <location>
        <begin position="77"/>
        <end position="97"/>
    </location>
</feature>
<feature type="transmembrane region" description="Helical" evidence="8">
    <location>
        <begin position="134"/>
        <end position="154"/>
    </location>
</feature>
<comment type="subcellular location">
    <subcellularLocation>
        <location evidence="1">Cell membrane</location>
        <topology evidence="1">Multi-pass membrane protein</topology>
    </subcellularLocation>
    <subcellularLocation>
        <location evidence="7">Membrane</location>
        <topology evidence="7">Multi-pass membrane protein</topology>
    </subcellularLocation>
</comment>
<dbReference type="PRINTS" id="PR01437">
    <property type="entry name" value="NUOXDRDTASE4"/>
</dbReference>
<dbReference type="RefSeq" id="WP_130503931.1">
    <property type="nucleotide sequence ID" value="NZ_SHLI01000001.1"/>
</dbReference>
<gene>
    <name evidence="10" type="ORF">EV698_2031</name>
</gene>
<keyword evidence="5 8" id="KW-1133">Transmembrane helix</keyword>
<comment type="caution">
    <text evidence="10">The sequence shown here is derived from an EMBL/GenBank/DDBJ whole genome shotgun (WGS) entry which is preliminary data.</text>
</comment>
<feature type="transmembrane region" description="Helical" evidence="8">
    <location>
        <begin position="242"/>
        <end position="262"/>
    </location>
</feature>
<feature type="transmembrane region" description="Helical" evidence="8">
    <location>
        <begin position="463"/>
        <end position="485"/>
    </location>
</feature>
<feature type="transmembrane region" description="Helical" evidence="8">
    <location>
        <begin position="373"/>
        <end position="397"/>
    </location>
</feature>
<dbReference type="GO" id="GO:0005886">
    <property type="term" value="C:plasma membrane"/>
    <property type="evidence" value="ECO:0007669"/>
    <property type="project" value="UniProtKB-SubCell"/>
</dbReference>
<dbReference type="Proteomes" id="UP000292298">
    <property type="component" value="Unassembled WGS sequence"/>
</dbReference>
<feature type="transmembrane region" description="Helical" evidence="8">
    <location>
        <begin position="37"/>
        <end position="65"/>
    </location>
</feature>
<feature type="transmembrane region" description="Helical" evidence="8">
    <location>
        <begin position="268"/>
        <end position="288"/>
    </location>
</feature>
<feature type="domain" description="NADH:quinone oxidoreductase/Mrp antiporter transmembrane" evidence="9">
    <location>
        <begin position="130"/>
        <end position="428"/>
    </location>
</feature>
<dbReference type="GO" id="GO:0008137">
    <property type="term" value="F:NADH dehydrogenase (ubiquinone) activity"/>
    <property type="evidence" value="ECO:0007669"/>
    <property type="project" value="InterPro"/>
</dbReference>
<feature type="transmembrane region" description="Helical" evidence="8">
    <location>
        <begin position="166"/>
        <end position="187"/>
    </location>
</feature>
<dbReference type="OrthoDB" id="9768329at2"/>
<keyword evidence="3" id="KW-1003">Cell membrane</keyword>
<feature type="transmembrane region" description="Helical" evidence="8">
    <location>
        <begin position="300"/>
        <end position="320"/>
    </location>
</feature>
<dbReference type="AlphaFoldDB" id="A0A4Q8D2U9"/>
<evidence type="ECO:0000256" key="3">
    <source>
        <dbReference type="ARBA" id="ARBA00022475"/>
    </source>
</evidence>
<dbReference type="EMBL" id="SHLI01000001">
    <property type="protein sequence ID" value="RZU99728.1"/>
    <property type="molecule type" value="Genomic_DNA"/>
</dbReference>
<evidence type="ECO:0000256" key="6">
    <source>
        <dbReference type="ARBA" id="ARBA00023136"/>
    </source>
</evidence>
<dbReference type="PANTHER" id="PTHR42703:SF1">
    <property type="entry name" value="NA(+)_H(+) ANTIPORTER SUBUNIT D1"/>
    <property type="match status" value="1"/>
</dbReference>
<feature type="transmembrane region" description="Helical" evidence="8">
    <location>
        <begin position="6"/>
        <end position="25"/>
    </location>
</feature>
<evidence type="ECO:0000313" key="10">
    <source>
        <dbReference type="EMBL" id="RZU99728.1"/>
    </source>
</evidence>
<evidence type="ECO:0000259" key="9">
    <source>
        <dbReference type="Pfam" id="PF00361"/>
    </source>
</evidence>
<evidence type="ECO:0000256" key="1">
    <source>
        <dbReference type="ARBA" id="ARBA00004651"/>
    </source>
</evidence>
<reference evidence="10 11" key="1">
    <citation type="submission" date="2019-02" db="EMBL/GenBank/DDBJ databases">
        <title>Genomic Encyclopedia of Type Strains, Phase IV (KMG-IV): sequencing the most valuable type-strain genomes for metagenomic binning, comparative biology and taxonomic classification.</title>
        <authorList>
            <person name="Goeker M."/>
        </authorList>
    </citation>
    <scope>NUCLEOTIDE SEQUENCE [LARGE SCALE GENOMIC DNA]</scope>
    <source>
        <strain evidence="10 11">DSM 21056</strain>
    </source>
</reference>
<evidence type="ECO:0000256" key="8">
    <source>
        <dbReference type="SAM" id="Phobius"/>
    </source>
</evidence>
<dbReference type="InterPro" id="IPR003918">
    <property type="entry name" value="NADH_UbQ_OxRdtase"/>
</dbReference>
<feature type="transmembrane region" description="Helical" evidence="8">
    <location>
        <begin position="109"/>
        <end position="128"/>
    </location>
</feature>
<name>A0A4Q8D2U9_9GAMM</name>
<evidence type="ECO:0000256" key="5">
    <source>
        <dbReference type="ARBA" id="ARBA00022989"/>
    </source>
</evidence>
<organism evidence="10 11">
    <name type="scientific">Spiribacter vilamensis</name>
    <dbReference type="NCBI Taxonomy" id="531306"/>
    <lineage>
        <taxon>Bacteria</taxon>
        <taxon>Pseudomonadati</taxon>
        <taxon>Pseudomonadota</taxon>
        <taxon>Gammaproteobacteria</taxon>
        <taxon>Chromatiales</taxon>
        <taxon>Ectothiorhodospiraceae</taxon>
        <taxon>Spiribacter</taxon>
    </lineage>
</organism>
<dbReference type="InterPro" id="IPR050586">
    <property type="entry name" value="CPA3_Na-H_Antiporter_D"/>
</dbReference>
<keyword evidence="11" id="KW-1185">Reference proteome</keyword>
<evidence type="ECO:0000313" key="11">
    <source>
        <dbReference type="Proteomes" id="UP000292298"/>
    </source>
</evidence>
<keyword evidence="6 8" id="KW-0472">Membrane</keyword>
<accession>A0A4Q8D2U9</accession>
<comment type="similarity">
    <text evidence="2">Belongs to the CPA3 antiporters (TC 2.A.63) subunit D family.</text>
</comment>
<feature type="transmembrane region" description="Helical" evidence="8">
    <location>
        <begin position="417"/>
        <end position="436"/>
    </location>
</feature>
<evidence type="ECO:0000256" key="2">
    <source>
        <dbReference type="ARBA" id="ARBA00005346"/>
    </source>
</evidence>